<evidence type="ECO:0000313" key="2">
    <source>
        <dbReference type="EMBL" id="ADY58612.1"/>
    </source>
</evidence>
<dbReference type="SUPFAM" id="SSF102405">
    <property type="entry name" value="MCP/YpsA-like"/>
    <property type="match status" value="1"/>
</dbReference>
<protein>
    <recommendedName>
        <fullName evidence="1">YspA cpYpsA-related SLOG domain-containing protein</fullName>
    </recommendedName>
</protein>
<dbReference type="KEGG" id="pbs:Plabr_0991"/>
<dbReference type="AlphaFoldDB" id="F0SJ70"/>
<organism evidence="2 3">
    <name type="scientific">Rubinisphaera brasiliensis (strain ATCC 49424 / DSM 5305 / JCM 21570 / IAM 15109 / NBRC 103401 / IFAM 1448)</name>
    <name type="common">Planctomyces brasiliensis</name>
    <dbReference type="NCBI Taxonomy" id="756272"/>
    <lineage>
        <taxon>Bacteria</taxon>
        <taxon>Pseudomonadati</taxon>
        <taxon>Planctomycetota</taxon>
        <taxon>Planctomycetia</taxon>
        <taxon>Planctomycetales</taxon>
        <taxon>Planctomycetaceae</taxon>
        <taxon>Rubinisphaera</taxon>
    </lineage>
</organism>
<gene>
    <name evidence="2" type="ordered locus">Plabr_0991</name>
</gene>
<feature type="domain" description="YspA cpYpsA-related SLOG" evidence="1">
    <location>
        <begin position="1"/>
        <end position="66"/>
    </location>
</feature>
<proteinExistence type="predicted"/>
<name>F0SJ70_RUBBR</name>
<keyword evidence="3" id="KW-1185">Reference proteome</keyword>
<dbReference type="EMBL" id="CP002546">
    <property type="protein sequence ID" value="ADY58612.1"/>
    <property type="molecule type" value="Genomic_DNA"/>
</dbReference>
<dbReference type="STRING" id="756272.Plabr_0991"/>
<dbReference type="InterPro" id="IPR019627">
    <property type="entry name" value="YAcAr"/>
</dbReference>
<dbReference type="Pfam" id="PF10686">
    <property type="entry name" value="YAcAr"/>
    <property type="match status" value="1"/>
</dbReference>
<dbReference type="HOGENOM" id="CLU_144704_1_0_0"/>
<sequence length="112" mass="11887">MRVLITGGRNFDNHELLETTLDAVHASAPLSVLIHGAANGADTLAGEWASRNGIEVVACPADWKRYGRAAGPIRNRAMFDLAPDLLVAFPGGKGTADMISAAEQKEIPIRHA</sequence>
<dbReference type="Proteomes" id="UP000006860">
    <property type="component" value="Chromosome"/>
</dbReference>
<reference evidence="3" key="1">
    <citation type="submission" date="2011-02" db="EMBL/GenBank/DDBJ databases">
        <title>The complete genome of Planctomyces brasiliensis DSM 5305.</title>
        <authorList>
            <person name="Lucas S."/>
            <person name="Copeland A."/>
            <person name="Lapidus A."/>
            <person name="Bruce D."/>
            <person name="Goodwin L."/>
            <person name="Pitluck S."/>
            <person name="Kyrpides N."/>
            <person name="Mavromatis K."/>
            <person name="Pagani I."/>
            <person name="Ivanova N."/>
            <person name="Ovchinnikova G."/>
            <person name="Lu M."/>
            <person name="Detter J.C."/>
            <person name="Han C."/>
            <person name="Land M."/>
            <person name="Hauser L."/>
            <person name="Markowitz V."/>
            <person name="Cheng J.-F."/>
            <person name="Hugenholtz P."/>
            <person name="Woyke T."/>
            <person name="Wu D."/>
            <person name="Tindall B."/>
            <person name="Pomrenke H.G."/>
            <person name="Brambilla E."/>
            <person name="Klenk H.-P."/>
            <person name="Eisen J.A."/>
        </authorList>
    </citation>
    <scope>NUCLEOTIDE SEQUENCE [LARGE SCALE GENOMIC DNA]</scope>
    <source>
        <strain evidence="3">ATCC 49424 / DSM 5305 / JCM 21570 / NBRC 103401 / IFAM 1448</strain>
    </source>
</reference>
<dbReference type="RefSeq" id="WP_013627348.1">
    <property type="nucleotide sequence ID" value="NC_015174.1"/>
</dbReference>
<evidence type="ECO:0000259" key="1">
    <source>
        <dbReference type="Pfam" id="PF10686"/>
    </source>
</evidence>
<dbReference type="eggNOG" id="COG0137">
    <property type="taxonomic scope" value="Bacteria"/>
</dbReference>
<accession>F0SJ70</accession>
<evidence type="ECO:0000313" key="3">
    <source>
        <dbReference type="Proteomes" id="UP000006860"/>
    </source>
</evidence>